<evidence type="ECO:0000313" key="3">
    <source>
        <dbReference type="Proteomes" id="UP000199087"/>
    </source>
</evidence>
<dbReference type="SUPFAM" id="SSF51905">
    <property type="entry name" value="FAD/NAD(P)-binding domain"/>
    <property type="match status" value="1"/>
</dbReference>
<dbReference type="Gene3D" id="3.50.50.60">
    <property type="entry name" value="FAD/NAD(P)-binding domain"/>
    <property type="match status" value="1"/>
</dbReference>
<dbReference type="InterPro" id="IPR036188">
    <property type="entry name" value="FAD/NAD-bd_sf"/>
</dbReference>
<organism evidence="2 3">
    <name type="scientific">Neobacillus massiliamazoniensis</name>
    <dbReference type="NCBI Taxonomy" id="1499688"/>
    <lineage>
        <taxon>Bacteria</taxon>
        <taxon>Bacillati</taxon>
        <taxon>Bacillota</taxon>
        <taxon>Bacilli</taxon>
        <taxon>Bacillales</taxon>
        <taxon>Bacillaceae</taxon>
        <taxon>Neobacillus</taxon>
    </lineage>
</organism>
<accession>A0A0U1NXQ0</accession>
<feature type="domain" description="FAD dependent oxidoreductase" evidence="1">
    <location>
        <begin position="27"/>
        <end position="378"/>
    </location>
</feature>
<dbReference type="RefSeq" id="WP_090635120.1">
    <property type="nucleotide sequence ID" value="NZ_CVRB01000003.1"/>
</dbReference>
<dbReference type="OrthoDB" id="571248at2"/>
<gene>
    <name evidence="2" type="ORF">BN000_02751</name>
</gene>
<reference evidence="3" key="1">
    <citation type="submission" date="2015-05" db="EMBL/GenBank/DDBJ databases">
        <authorList>
            <person name="Urmite Genomes"/>
        </authorList>
    </citation>
    <scope>NUCLEOTIDE SEQUENCE [LARGE SCALE GENOMIC DNA]</scope>
    <source>
        <strain evidence="3">LF1</strain>
    </source>
</reference>
<proteinExistence type="predicted"/>
<evidence type="ECO:0000259" key="1">
    <source>
        <dbReference type="Pfam" id="PF01266"/>
    </source>
</evidence>
<dbReference type="EMBL" id="CVRB01000003">
    <property type="protein sequence ID" value="CRK82801.1"/>
    <property type="molecule type" value="Genomic_DNA"/>
</dbReference>
<evidence type="ECO:0000313" key="2">
    <source>
        <dbReference type="EMBL" id="CRK82801.1"/>
    </source>
</evidence>
<dbReference type="STRING" id="1499688.BN000_02751"/>
<sequence length="422" mass="47105">MNSLSLWAATANPKKNRPVLIGNETTDVVIVGGGFTGISASLHLQQKGYNTVVLEQETVGWGASGRNGGMLLPGYKPTLVELVDKWGLDEAKQLNELSLESLQLVEQLINDYQIDCSFQKTGYVVAAFKAKHFEGMKKESEYVNKHFGYETKIIEKHQMGEVINSTAYHGGLEDPLAFSFHPLNYVLGLAEAAESHGAKIYEKSKVLNVKRDSGYVEVYTESGRVKAKELIMATDAYSEKIMKPLHRGILPISSQIIATEILPETTLKRLLPKGQMIFDTSNFLYYFRRTPDSRIAFGGGDIIPNRGESVYNEVYDAMINVFPDLKGCNVTYRWDGLIGVTRDMFPVLGRMEDGTFFAAGYCGHGASLATLFGKLLAQYVVKESEEMYRFGQMKLKPFPFSSQKGLLINLASKYHRLLDWLA</sequence>
<dbReference type="PANTHER" id="PTHR13847:SF281">
    <property type="entry name" value="FAD DEPENDENT OXIDOREDUCTASE DOMAIN-CONTAINING PROTEIN"/>
    <property type="match status" value="1"/>
</dbReference>
<dbReference type="Gene3D" id="3.30.9.10">
    <property type="entry name" value="D-Amino Acid Oxidase, subunit A, domain 2"/>
    <property type="match status" value="1"/>
</dbReference>
<dbReference type="AlphaFoldDB" id="A0A0U1NXQ0"/>
<dbReference type="PANTHER" id="PTHR13847">
    <property type="entry name" value="SARCOSINE DEHYDROGENASE-RELATED"/>
    <property type="match status" value="1"/>
</dbReference>
<protein>
    <submittedName>
        <fullName evidence="2">FAD dependent oxidoreductase</fullName>
    </submittedName>
</protein>
<dbReference type="Pfam" id="PF01266">
    <property type="entry name" value="DAO"/>
    <property type="match status" value="1"/>
</dbReference>
<keyword evidence="3" id="KW-1185">Reference proteome</keyword>
<dbReference type="InterPro" id="IPR006076">
    <property type="entry name" value="FAD-dep_OxRdtase"/>
</dbReference>
<name>A0A0U1NXQ0_9BACI</name>
<dbReference type="Proteomes" id="UP000199087">
    <property type="component" value="Unassembled WGS sequence"/>
</dbReference>
<dbReference type="GO" id="GO:0005737">
    <property type="term" value="C:cytoplasm"/>
    <property type="evidence" value="ECO:0007669"/>
    <property type="project" value="TreeGrafter"/>
</dbReference>